<accession>R4T6I8</accession>
<proteinExistence type="predicted"/>
<reference evidence="1 2" key="1">
    <citation type="journal article" date="2013" name="BMC Genomics">
        <title>ContigScape: a Cytoscape plugin facilitating microbial genome gap closing.</title>
        <authorList>
            <person name="Tang B."/>
            <person name="Wang Q."/>
            <person name="Yang M."/>
            <person name="Xie F."/>
            <person name="Zhu Y."/>
            <person name="Zhuo Y."/>
            <person name="Wang S."/>
            <person name="Gao H."/>
            <person name="Ding X."/>
            <person name="Zhang L."/>
            <person name="Zhao G."/>
            <person name="Zheng H."/>
        </authorList>
    </citation>
    <scope>NUCLEOTIDE SEQUENCE [LARGE SCALE GENOMIC DNA]</scope>
    <source>
        <strain evidence="1 2">HCCB10007</strain>
    </source>
</reference>
<keyword evidence="2" id="KW-1185">Reference proteome</keyword>
<sequence length="88" mass="9668">MPPGVLMPSLELAKWLDRCVDRLLREGNENSDPVSGGERVDLMVGLSNAAEALRASERCDHESAEQELRSALELMQGIDLDRYALSLG</sequence>
<dbReference type="EMBL" id="CP003410">
    <property type="protein sequence ID" value="AGM07996.1"/>
    <property type="molecule type" value="Genomic_DNA"/>
</dbReference>
<gene>
    <name evidence="1" type="ORF">AORI_5413</name>
</gene>
<protein>
    <submittedName>
        <fullName evidence="1">Uncharacterized protein</fullName>
    </submittedName>
</protein>
<evidence type="ECO:0000313" key="1">
    <source>
        <dbReference type="EMBL" id="AGM07996.1"/>
    </source>
</evidence>
<dbReference type="AlphaFoldDB" id="R4T6I8"/>
<name>R4T6I8_9PSEU</name>
<dbReference type="HOGENOM" id="CLU_2462334_0_0_11"/>
<dbReference type="KEGG" id="aoi:AORI_5413"/>
<dbReference type="PATRIC" id="fig|1156913.3.peg.5513"/>
<dbReference type="Proteomes" id="UP000013968">
    <property type="component" value="Chromosome"/>
</dbReference>
<evidence type="ECO:0000313" key="2">
    <source>
        <dbReference type="Proteomes" id="UP000013968"/>
    </source>
</evidence>
<organism evidence="1 2">
    <name type="scientific">Amycolatopsis keratiniphila</name>
    <dbReference type="NCBI Taxonomy" id="129921"/>
    <lineage>
        <taxon>Bacteria</taxon>
        <taxon>Bacillati</taxon>
        <taxon>Actinomycetota</taxon>
        <taxon>Actinomycetes</taxon>
        <taxon>Pseudonocardiales</taxon>
        <taxon>Pseudonocardiaceae</taxon>
        <taxon>Amycolatopsis</taxon>
        <taxon>Amycolatopsis japonica group</taxon>
    </lineage>
</organism>